<organism evidence="1 2">
    <name type="scientific">Thalassomonas viridans</name>
    <dbReference type="NCBI Taxonomy" id="137584"/>
    <lineage>
        <taxon>Bacteria</taxon>
        <taxon>Pseudomonadati</taxon>
        <taxon>Pseudomonadota</taxon>
        <taxon>Gammaproteobacteria</taxon>
        <taxon>Alteromonadales</taxon>
        <taxon>Colwelliaceae</taxon>
        <taxon>Thalassomonas</taxon>
    </lineage>
</organism>
<dbReference type="AlphaFoldDB" id="A0AAE9Z0B1"/>
<evidence type="ECO:0000313" key="1">
    <source>
        <dbReference type="EMBL" id="WDE04203.1"/>
    </source>
</evidence>
<gene>
    <name evidence="1" type="ORF">SG34_023110</name>
</gene>
<accession>A0AAE9Z0B1</accession>
<dbReference type="PANTHER" id="PTHR10285">
    <property type="entry name" value="URIDINE KINASE"/>
    <property type="match status" value="1"/>
</dbReference>
<evidence type="ECO:0000313" key="2">
    <source>
        <dbReference type="Proteomes" id="UP000032352"/>
    </source>
</evidence>
<dbReference type="Proteomes" id="UP000032352">
    <property type="component" value="Chromosome"/>
</dbReference>
<proteinExistence type="predicted"/>
<keyword evidence="1" id="KW-0418">Kinase</keyword>
<dbReference type="GO" id="GO:0016301">
    <property type="term" value="F:kinase activity"/>
    <property type="evidence" value="ECO:0007669"/>
    <property type="project" value="UniProtKB-KW"/>
</dbReference>
<name>A0AAE9Z0B1_9GAMM</name>
<dbReference type="InterPro" id="IPR027417">
    <property type="entry name" value="P-loop_NTPase"/>
</dbReference>
<dbReference type="Gene3D" id="3.40.50.300">
    <property type="entry name" value="P-loop containing nucleotide triphosphate hydrolases"/>
    <property type="match status" value="1"/>
</dbReference>
<protein>
    <submittedName>
        <fullName evidence="1">Kinase</fullName>
    </submittedName>
</protein>
<keyword evidence="2" id="KW-1185">Reference proteome</keyword>
<reference evidence="1 2" key="1">
    <citation type="journal article" date="2015" name="Genome Announc.">
        <title>Draft Genome Sequences of Marine Isolates of Thalassomonas viridans and Thalassomonas actiniarum.</title>
        <authorList>
            <person name="Olonade I."/>
            <person name="van Zyl L.J."/>
            <person name="Trindade M."/>
        </authorList>
    </citation>
    <scope>NUCLEOTIDE SEQUENCE [LARGE SCALE GENOMIC DNA]</scope>
    <source>
        <strain evidence="1 2">XOM25</strain>
    </source>
</reference>
<sequence>MQTYLSEFLQHQQLPRDYLVTAEQHFTPLLKAIVRLAQNSQKPVIFIGINGCQGSGKSTLADYMSRVLIHEYRLNTVCCSLDDFYLDHIQRQQLAKSVHPLLATRGVPGTHDIALLGNTLDKLANAETGFPLPKFDKASDNPVPHKLWPQVTAKIDIILFEGWCWGTPPQQENELWFPVNALEQEQDPEGIWRKFVNHQLALFYQPLYRHMDLWLMLKAPSFDCVYRWRLEQEQKLRQKLAGTSNQHTGMTETEIAGFIQHFQRLTQHSLVSLPDRVDHLLTLDRERLIISG</sequence>
<keyword evidence="1" id="KW-0808">Transferase</keyword>
<dbReference type="KEGG" id="tvd:SG34_023110"/>
<dbReference type="RefSeq" id="WP_044837185.1">
    <property type="nucleotide sequence ID" value="NZ_CP059733.1"/>
</dbReference>
<dbReference type="SUPFAM" id="SSF52540">
    <property type="entry name" value="P-loop containing nucleoside triphosphate hydrolases"/>
    <property type="match status" value="1"/>
</dbReference>
<dbReference type="EMBL" id="CP059733">
    <property type="protein sequence ID" value="WDE04203.1"/>
    <property type="molecule type" value="Genomic_DNA"/>
</dbReference>
<reference evidence="1 2" key="2">
    <citation type="journal article" date="2022" name="Mar. Drugs">
        <title>Bioassay-Guided Fractionation Leads to the Detection of Cholic Acid Generated by the Rare Thalassomonas sp.</title>
        <authorList>
            <person name="Pheiffer F."/>
            <person name="Schneider Y.K."/>
            <person name="Hansen E.H."/>
            <person name="Andersen J.H."/>
            <person name="Isaksson J."/>
            <person name="Busche T."/>
            <person name="R C."/>
            <person name="Kalinowski J."/>
            <person name="Zyl L.V."/>
            <person name="Trindade M."/>
        </authorList>
    </citation>
    <scope>NUCLEOTIDE SEQUENCE [LARGE SCALE GENOMIC DNA]</scope>
    <source>
        <strain evidence="1 2">XOM25</strain>
    </source>
</reference>